<dbReference type="InterPro" id="IPR036388">
    <property type="entry name" value="WH-like_DNA-bd_sf"/>
</dbReference>
<evidence type="ECO:0000256" key="1">
    <source>
        <dbReference type="ARBA" id="ARBA00023015"/>
    </source>
</evidence>
<dbReference type="InterPro" id="IPR008920">
    <property type="entry name" value="TF_FadR/GntR_C"/>
</dbReference>
<dbReference type="RefSeq" id="WP_258811441.1">
    <property type="nucleotide sequence ID" value="NZ_JANUGU010000002.1"/>
</dbReference>
<evidence type="ECO:0000313" key="5">
    <source>
        <dbReference type="EMBL" id="MCS0658254.1"/>
    </source>
</evidence>
<keyword evidence="2" id="KW-0238">DNA-binding</keyword>
<organism evidence="5 6">
    <name type="scientific">Massilia terrae</name>
    <dbReference type="NCBI Taxonomy" id="1811224"/>
    <lineage>
        <taxon>Bacteria</taxon>
        <taxon>Pseudomonadati</taxon>
        <taxon>Pseudomonadota</taxon>
        <taxon>Betaproteobacteria</taxon>
        <taxon>Burkholderiales</taxon>
        <taxon>Oxalobacteraceae</taxon>
        <taxon>Telluria group</taxon>
        <taxon>Massilia</taxon>
    </lineage>
</organism>
<dbReference type="SMART" id="SM00895">
    <property type="entry name" value="FCD"/>
    <property type="match status" value="1"/>
</dbReference>
<evidence type="ECO:0000256" key="2">
    <source>
        <dbReference type="ARBA" id="ARBA00023125"/>
    </source>
</evidence>
<dbReference type="SUPFAM" id="SSF48008">
    <property type="entry name" value="GntR ligand-binding domain-like"/>
    <property type="match status" value="1"/>
</dbReference>
<dbReference type="PANTHER" id="PTHR43537:SF51">
    <property type="entry name" value="HTH-TYPE TRANSCRIPTIONAL REGULATOR LGOR-RELATED"/>
    <property type="match status" value="1"/>
</dbReference>
<proteinExistence type="predicted"/>
<dbReference type="Gene3D" id="1.20.120.530">
    <property type="entry name" value="GntR ligand-binding domain-like"/>
    <property type="match status" value="1"/>
</dbReference>
<dbReference type="EMBL" id="JANUGU010000002">
    <property type="protein sequence ID" value="MCS0658254.1"/>
    <property type="molecule type" value="Genomic_DNA"/>
</dbReference>
<name>A0ABT2CWC3_9BURK</name>
<evidence type="ECO:0000259" key="4">
    <source>
        <dbReference type="SMART" id="SM00895"/>
    </source>
</evidence>
<dbReference type="InterPro" id="IPR011711">
    <property type="entry name" value="GntR_C"/>
</dbReference>
<reference evidence="5 6" key="1">
    <citation type="submission" date="2022-08" db="EMBL/GenBank/DDBJ databases">
        <title>Reclassification of Massilia species as members of the genera Telluria, Duganella, Pseudoduganella, Mokoshia gen. nov. and Zemynaea gen. nov. using orthogonal and non-orthogonal genome-based approaches.</title>
        <authorList>
            <person name="Bowman J.P."/>
        </authorList>
    </citation>
    <scope>NUCLEOTIDE SEQUENCE [LARGE SCALE GENOMIC DNA]</scope>
    <source>
        <strain evidence="5 6">JCM 31606</strain>
    </source>
</reference>
<dbReference type="SUPFAM" id="SSF46785">
    <property type="entry name" value="Winged helix' DNA-binding domain"/>
    <property type="match status" value="2"/>
</dbReference>
<keyword evidence="6" id="KW-1185">Reference proteome</keyword>
<sequence length="308" mass="34718">MAKPPLIFKRSTNALLNYLDASVAVGDLLPSESRMAELTQGSRTAVRSALAYLHNRGLIAGLDDRRLLRKPQDDDYFEETELQSGAVRIQEVLMERIYRNDLPPGAAFSEAELARAAGASTISVREFLIGFSRFGLIEKKPQGGWRLCAFDRTFAMELEQVRRMFEMAAVEQLLSLPPGHPAFDQVTELVARHEQLKAGLPDNYEQFPALDRELHTFLIGLLNNRFAFSLNDVVSLVFHYHYQWDKELEKPRIEQAVLEHLALLRALAKRDRAAAQAAMNKHLDSARSTMLDAVLNRSPDAAQHQSAH</sequence>
<protein>
    <submittedName>
        <fullName evidence="5">GntR family transcriptional regulator</fullName>
    </submittedName>
</protein>
<feature type="domain" description="GntR C-terminal" evidence="4">
    <location>
        <begin position="157"/>
        <end position="285"/>
    </location>
</feature>
<comment type="caution">
    <text evidence="5">The sequence shown here is derived from an EMBL/GenBank/DDBJ whole genome shotgun (WGS) entry which is preliminary data.</text>
</comment>
<dbReference type="PRINTS" id="PR00035">
    <property type="entry name" value="HTHGNTR"/>
</dbReference>
<dbReference type="Pfam" id="PF07729">
    <property type="entry name" value="FCD"/>
    <property type="match status" value="1"/>
</dbReference>
<dbReference type="PANTHER" id="PTHR43537">
    <property type="entry name" value="TRANSCRIPTIONAL REGULATOR, GNTR FAMILY"/>
    <property type="match status" value="1"/>
</dbReference>
<accession>A0ABT2CWC3</accession>
<gene>
    <name evidence="5" type="ORF">NX778_09280</name>
</gene>
<keyword evidence="1" id="KW-0805">Transcription regulation</keyword>
<dbReference type="InterPro" id="IPR036390">
    <property type="entry name" value="WH_DNA-bd_sf"/>
</dbReference>
<dbReference type="InterPro" id="IPR000524">
    <property type="entry name" value="Tscrpt_reg_HTH_GntR"/>
</dbReference>
<dbReference type="Gene3D" id="1.10.10.10">
    <property type="entry name" value="Winged helix-like DNA-binding domain superfamily/Winged helix DNA-binding domain"/>
    <property type="match status" value="2"/>
</dbReference>
<evidence type="ECO:0000313" key="6">
    <source>
        <dbReference type="Proteomes" id="UP001204621"/>
    </source>
</evidence>
<keyword evidence="3" id="KW-0804">Transcription</keyword>
<dbReference type="Proteomes" id="UP001204621">
    <property type="component" value="Unassembled WGS sequence"/>
</dbReference>
<evidence type="ECO:0000256" key="3">
    <source>
        <dbReference type="ARBA" id="ARBA00023163"/>
    </source>
</evidence>